<keyword evidence="2" id="KW-0175">Coiled coil</keyword>
<keyword evidence="1" id="KW-0677">Repeat</keyword>
<name>S9UWU6_9TRYP</name>
<reference evidence="3 4" key="1">
    <citation type="journal article" date="2013" name="PLoS ONE">
        <title>Predicting the Proteins of Angomonas deanei, Strigomonas culicis and Their Respective Endosymbionts Reveals New Aspects of the Trypanosomatidae Family.</title>
        <authorList>
            <person name="Motta M.C."/>
            <person name="Martins A.C."/>
            <person name="de Souza S.S."/>
            <person name="Catta-Preta C.M."/>
            <person name="Silva R."/>
            <person name="Klein C.C."/>
            <person name="de Almeida L.G."/>
            <person name="de Lima Cunha O."/>
            <person name="Ciapina L.P."/>
            <person name="Brocchi M."/>
            <person name="Colabardini A.C."/>
            <person name="de Araujo Lima B."/>
            <person name="Machado C.R."/>
            <person name="de Almeida Soares C.M."/>
            <person name="Probst C.M."/>
            <person name="de Menezes C.B."/>
            <person name="Thompson C.E."/>
            <person name="Bartholomeu D.C."/>
            <person name="Gradia D.F."/>
            <person name="Pavoni D.P."/>
            <person name="Grisard E.C."/>
            <person name="Fantinatti-Garboggini F."/>
            <person name="Marchini F.K."/>
            <person name="Rodrigues-Luiz G.F."/>
            <person name="Wagner G."/>
            <person name="Goldman G.H."/>
            <person name="Fietto J.L."/>
            <person name="Elias M.C."/>
            <person name="Goldman M.H."/>
            <person name="Sagot M.F."/>
            <person name="Pereira M."/>
            <person name="Stoco P.H."/>
            <person name="de Mendonca-Neto R.P."/>
            <person name="Teixeira S.M."/>
            <person name="Maciel T.E."/>
            <person name="de Oliveira Mendes T.A."/>
            <person name="Urmenyi T.P."/>
            <person name="de Souza W."/>
            <person name="Schenkman S."/>
            <person name="de Vasconcelos A.T."/>
        </authorList>
    </citation>
    <scope>NUCLEOTIDE SEQUENCE [LARGE SCALE GENOMIC DNA]</scope>
</reference>
<evidence type="ECO:0000256" key="2">
    <source>
        <dbReference type="SAM" id="Coils"/>
    </source>
</evidence>
<organism evidence="3 4">
    <name type="scientific">Strigomonas culicis</name>
    <dbReference type="NCBI Taxonomy" id="28005"/>
    <lineage>
        <taxon>Eukaryota</taxon>
        <taxon>Discoba</taxon>
        <taxon>Euglenozoa</taxon>
        <taxon>Kinetoplastea</taxon>
        <taxon>Metakinetoplastina</taxon>
        <taxon>Trypanosomatida</taxon>
        <taxon>Trypanosomatidae</taxon>
        <taxon>Strigomonadinae</taxon>
        <taxon>Strigomonas</taxon>
    </lineage>
</organism>
<evidence type="ECO:0000313" key="3">
    <source>
        <dbReference type="EMBL" id="EPY33234.1"/>
    </source>
</evidence>
<dbReference type="InterPro" id="IPR052201">
    <property type="entry name" value="LRR-containing_regulator"/>
</dbReference>
<sequence length="725" mass="79903">MDPLELYNSKAFDGTASNLECVATVNENVPLDDYQSRLYNYKSTKGRSFLRDKSAEESTLPVLLPKGIPYAANFVSFKELQERGALATSQKDYVSISSEELHLLYQCKCIDQSLNPSWEREVRFMELLSENCKGNFFSLPENGFGVSSAEAIAYVLSSNPVYSVLELSGNHLRDEGAAHIAKLIEVNKALAHVGLGSNDIGPVGGMALADALMRNNTVVSFDLGARSGVNGNHIGTKGAEAIGKLLTCNEVLCKLNLSSNGLGASGFSCIASGLAHNHTLTYMDVSSNNLGLEGAELLASVLENGTLTHLACQRNTFGDRGGKILVNAVAASIEKGKDVVEVFNLSHNDLGEACAKSIQALLTASASLRVLNLSENRFGASVKYIMEGLLENKHLEQLNLSNCEVKGAEKGPFTAALSINATLRKLDLSHNKLGNEGTKEIGAGLVENKALLSLNLSDNKIGDGGGTALAQCLLQNSCLKELNLRRNTMSNTTGELFNEHLRSNQVLENMDTTYNDFTYKCHIGISASLERNAKLNKQHIVPKLNNEIEQLAPNEKDLAHVEEEVELEKRTIIDRSEQLLRRSEEARVVTEKLRREVVELEKVLNKVRGISDTAETEFHRIEDAFMSESSALKGKKTNMETRIQQEKDRMDRMQRDMDKMRKQIHQLQEAENKRLAPLITELEDTEADRNRQMNDAKFEAEKLSALALRKKEIEVALNPPPKKKK</sequence>
<dbReference type="Pfam" id="PF13516">
    <property type="entry name" value="LRR_6"/>
    <property type="match status" value="7"/>
</dbReference>
<dbReference type="InterPro" id="IPR032675">
    <property type="entry name" value="LRR_dom_sf"/>
</dbReference>
<dbReference type="Proteomes" id="UP000015354">
    <property type="component" value="Unassembled WGS sequence"/>
</dbReference>
<dbReference type="SMART" id="SM00368">
    <property type="entry name" value="LRR_RI"/>
    <property type="match status" value="10"/>
</dbReference>
<dbReference type="EMBL" id="ATMH01002394">
    <property type="protein sequence ID" value="EPY33234.1"/>
    <property type="molecule type" value="Genomic_DNA"/>
</dbReference>
<keyword evidence="4" id="KW-1185">Reference proteome</keyword>
<gene>
    <name evidence="3" type="ORF">STCU_02394</name>
</gene>
<dbReference type="OrthoDB" id="120976at2759"/>
<dbReference type="Gene3D" id="3.80.10.10">
    <property type="entry name" value="Ribonuclease Inhibitor"/>
    <property type="match status" value="4"/>
</dbReference>
<dbReference type="SUPFAM" id="SSF52047">
    <property type="entry name" value="RNI-like"/>
    <property type="match status" value="1"/>
</dbReference>
<feature type="coiled-coil region" evidence="2">
    <location>
        <begin position="636"/>
        <end position="673"/>
    </location>
</feature>
<dbReference type="InterPro" id="IPR001611">
    <property type="entry name" value="Leu-rich_rpt"/>
</dbReference>
<proteinExistence type="predicted"/>
<dbReference type="PANTHER" id="PTHR24111:SF0">
    <property type="entry name" value="LEUCINE-RICH REPEAT-CONTAINING PROTEIN"/>
    <property type="match status" value="1"/>
</dbReference>
<dbReference type="AlphaFoldDB" id="S9UWU6"/>
<protein>
    <submittedName>
        <fullName evidence="3">Ribonuclease inhibitor-like protein</fullName>
    </submittedName>
</protein>
<evidence type="ECO:0000313" key="4">
    <source>
        <dbReference type="Proteomes" id="UP000015354"/>
    </source>
</evidence>
<accession>S9UWU6</accession>
<comment type="caution">
    <text evidence="3">The sequence shown here is derived from an EMBL/GenBank/DDBJ whole genome shotgun (WGS) entry which is preliminary data.</text>
</comment>
<dbReference type="PANTHER" id="PTHR24111">
    <property type="entry name" value="LEUCINE-RICH REPEAT-CONTAINING PROTEIN 34"/>
    <property type="match status" value="1"/>
</dbReference>
<evidence type="ECO:0000256" key="1">
    <source>
        <dbReference type="ARBA" id="ARBA00022737"/>
    </source>
</evidence>